<keyword evidence="3" id="KW-0408">Iron</keyword>
<evidence type="ECO:0000313" key="4">
    <source>
        <dbReference type="EMBL" id="ADL13778.1"/>
    </source>
</evidence>
<gene>
    <name evidence="4" type="ordered locus">Acear_2296</name>
</gene>
<evidence type="ECO:0000313" key="5">
    <source>
        <dbReference type="Proteomes" id="UP000001661"/>
    </source>
</evidence>
<dbReference type="Gene3D" id="1.20.1270.370">
    <property type="match status" value="1"/>
</dbReference>
<dbReference type="HOGENOM" id="CLU_053697_1_1_9"/>
<dbReference type="AlphaFoldDB" id="D9QUH7"/>
<protein>
    <submittedName>
        <fullName evidence="4">2-hydroxyglutaryl-CoA dehydratase D-component</fullName>
    </submittedName>
</protein>
<comment type="similarity">
    <text evidence="2">Belongs to the FldB/FldC dehydratase alpha/beta subunit family.</text>
</comment>
<comment type="cofactor">
    <cofactor evidence="1">
        <name>[4Fe-4S] cluster</name>
        <dbReference type="ChEBI" id="CHEBI:49883"/>
    </cofactor>
</comment>
<dbReference type="GO" id="GO:0051536">
    <property type="term" value="F:iron-sulfur cluster binding"/>
    <property type="evidence" value="ECO:0007669"/>
    <property type="project" value="UniProtKB-KW"/>
</dbReference>
<dbReference type="NCBIfam" id="NF040772">
    <property type="entry name" value="double_cubane"/>
    <property type="match status" value="1"/>
</dbReference>
<dbReference type="Gene3D" id="3.40.50.11890">
    <property type="match status" value="1"/>
</dbReference>
<organism evidence="4 5">
    <name type="scientific">Acetohalobium arabaticum (strain ATCC 49924 / DSM 5501 / Z-7288)</name>
    <dbReference type="NCBI Taxonomy" id="574087"/>
    <lineage>
        <taxon>Bacteria</taxon>
        <taxon>Bacillati</taxon>
        <taxon>Bacillota</taxon>
        <taxon>Clostridia</taxon>
        <taxon>Halanaerobiales</taxon>
        <taxon>Halobacteroidaceae</taxon>
        <taxon>Acetohalobium</taxon>
    </lineage>
</organism>
<dbReference type="RefSeq" id="WP_013279219.1">
    <property type="nucleotide sequence ID" value="NC_014378.1"/>
</dbReference>
<evidence type="ECO:0000256" key="3">
    <source>
        <dbReference type="ARBA" id="ARBA00023014"/>
    </source>
</evidence>
<dbReference type="eggNOG" id="COG1775">
    <property type="taxonomic scope" value="Bacteria"/>
</dbReference>
<dbReference type="STRING" id="574087.Acear_2296"/>
<keyword evidence="3" id="KW-0479">Metal-binding</keyword>
<dbReference type="Gene3D" id="3.40.50.11900">
    <property type="match status" value="1"/>
</dbReference>
<dbReference type="GO" id="GO:0016836">
    <property type="term" value="F:hydro-lyase activity"/>
    <property type="evidence" value="ECO:0007669"/>
    <property type="project" value="UniProtKB-ARBA"/>
</dbReference>
<proteinExistence type="inferred from homology"/>
<dbReference type="Proteomes" id="UP000001661">
    <property type="component" value="Chromosome"/>
</dbReference>
<evidence type="ECO:0000256" key="1">
    <source>
        <dbReference type="ARBA" id="ARBA00001966"/>
    </source>
</evidence>
<dbReference type="OrthoDB" id="9810278at2"/>
<accession>D9QUH7</accession>
<evidence type="ECO:0000256" key="2">
    <source>
        <dbReference type="ARBA" id="ARBA00005806"/>
    </source>
</evidence>
<dbReference type="PANTHER" id="PTHR30548:SF1">
    <property type="entry name" value="DEHYDRATASE SUBUNIT MJ0007-RELATED"/>
    <property type="match status" value="1"/>
</dbReference>
<keyword evidence="5" id="KW-1185">Reference proteome</keyword>
<dbReference type="EMBL" id="CP002105">
    <property type="protein sequence ID" value="ADL13778.1"/>
    <property type="molecule type" value="Genomic_DNA"/>
</dbReference>
<dbReference type="PANTHER" id="PTHR30548">
    <property type="entry name" value="2-HYDROXYGLUTARYL-COA DEHYDRATASE, D-COMPONENT-RELATED"/>
    <property type="match status" value="1"/>
</dbReference>
<dbReference type="KEGG" id="aar:Acear_2296"/>
<dbReference type="InterPro" id="IPR010327">
    <property type="entry name" value="FldB/FldC_alpha/beta"/>
</dbReference>
<reference evidence="4 5" key="1">
    <citation type="journal article" date="2010" name="Stand. Genomic Sci.">
        <title>Complete genome sequence of Acetohalobium arabaticum type strain (Z-7288).</title>
        <authorList>
            <person name="Sikorski J."/>
            <person name="Lapidus A."/>
            <person name="Chertkov O."/>
            <person name="Lucas S."/>
            <person name="Copeland A."/>
            <person name="Glavina Del Rio T."/>
            <person name="Nolan M."/>
            <person name="Tice H."/>
            <person name="Cheng J.F."/>
            <person name="Han C."/>
            <person name="Brambilla E."/>
            <person name="Pitluck S."/>
            <person name="Liolios K."/>
            <person name="Ivanova N."/>
            <person name="Mavromatis K."/>
            <person name="Mikhailova N."/>
            <person name="Pati A."/>
            <person name="Bruce D."/>
            <person name="Detter C."/>
            <person name="Tapia R."/>
            <person name="Goodwin L."/>
            <person name="Chen A."/>
            <person name="Palaniappan K."/>
            <person name="Land M."/>
            <person name="Hauser L."/>
            <person name="Chang Y.J."/>
            <person name="Jeffries C.D."/>
            <person name="Rohde M."/>
            <person name="Goker M."/>
            <person name="Spring S."/>
            <person name="Woyke T."/>
            <person name="Bristow J."/>
            <person name="Eisen J.A."/>
            <person name="Markowitz V."/>
            <person name="Hugenholtz P."/>
            <person name="Kyrpides N.C."/>
            <person name="Klenk H.P."/>
        </authorList>
    </citation>
    <scope>NUCLEOTIDE SEQUENCE [LARGE SCALE GENOMIC DNA]</scope>
    <source>
        <strain evidence="5">ATCC 49924 / DSM 5501 / Z-7288</strain>
    </source>
</reference>
<sequence>MAKHYDMWESLGMDVEKHDDFLEPLPEVYEEVYLSQDNRPAGMDYFDFVVDDIHGIRVKELVEEKEAGNPVISSFCVFVPDELVTAAGGASIGLCAGAQFPIEAAEQELPNNDLCPLIKSSLGFKMDKICPYFEVSDFVVGETTCDGKKKAWEILDEEIPTYVMELPQTKSDAARELWKSEINRFKEHIEETSGREIKAKKAAEAIELINKKRDVLQRLYDTRKADPVPISGKDALLITQLAFFDDPERFIEKTSTLCDELENRIEAGEGIADEDAPRILVAGTPMPLPSWKIHNLIESNGGVVVCEETCTGTRYFENKVPEGGETLEEQIDNLTERAMNINCACFTPNDDRVDDILRLAEEYDVDGVIYYNLQFCQTYSMEYKKISQALKEEDIPVTQIESDFSDSDTGQLNTRIEAFLEMIQG</sequence>
<dbReference type="InterPro" id="IPR047678">
    <property type="entry name" value="YjiM-like"/>
</dbReference>
<keyword evidence="3" id="KW-0411">Iron-sulfur</keyword>
<dbReference type="Pfam" id="PF06050">
    <property type="entry name" value="HGD-D"/>
    <property type="match status" value="1"/>
</dbReference>
<name>D9QUH7_ACEAZ</name>